<evidence type="ECO:0000256" key="3">
    <source>
        <dbReference type="ARBA" id="ARBA00022723"/>
    </source>
</evidence>
<keyword evidence="15" id="KW-0540">Nuclease</keyword>
<evidence type="ECO:0000313" key="15">
    <source>
        <dbReference type="EMBL" id="EEB08566.1"/>
    </source>
</evidence>
<dbReference type="SUPFAM" id="SSF48150">
    <property type="entry name" value="DNA-glycosylase"/>
    <property type="match status" value="1"/>
</dbReference>
<dbReference type="CDD" id="cd00056">
    <property type="entry name" value="ENDO3c"/>
    <property type="match status" value="1"/>
</dbReference>
<feature type="compositionally biased region" description="Basic and acidic residues" evidence="13">
    <location>
        <begin position="306"/>
        <end position="342"/>
    </location>
</feature>
<evidence type="ECO:0000256" key="8">
    <source>
        <dbReference type="ARBA" id="ARBA00023204"/>
    </source>
</evidence>
<evidence type="ECO:0000256" key="7">
    <source>
        <dbReference type="ARBA" id="ARBA00023014"/>
    </source>
</evidence>
<keyword evidence="4 12" id="KW-0227">DNA damage</keyword>
<accession>B6K2S6</accession>
<evidence type="ECO:0000256" key="12">
    <source>
        <dbReference type="HAMAP-Rule" id="MF_03183"/>
    </source>
</evidence>
<comment type="catalytic activity">
    <reaction evidence="11 12">
        <text>2'-deoxyribonucleotide-(2'-deoxyribose 5'-phosphate)-2'-deoxyribonucleotide-DNA = a 3'-end 2'-deoxyribonucleotide-(2,3-dehydro-2,3-deoxyribose 5'-phosphate)-DNA + a 5'-end 5'-phospho-2'-deoxyribonucleoside-DNA + H(+)</text>
        <dbReference type="Rhea" id="RHEA:66592"/>
        <dbReference type="Rhea" id="RHEA-COMP:13180"/>
        <dbReference type="Rhea" id="RHEA-COMP:16897"/>
        <dbReference type="Rhea" id="RHEA-COMP:17067"/>
        <dbReference type="ChEBI" id="CHEBI:15378"/>
        <dbReference type="ChEBI" id="CHEBI:136412"/>
        <dbReference type="ChEBI" id="CHEBI:157695"/>
        <dbReference type="ChEBI" id="CHEBI:167181"/>
        <dbReference type="EC" id="4.2.99.18"/>
    </reaction>
</comment>
<keyword evidence="6" id="KW-0408">Iron</keyword>
<dbReference type="PANTHER" id="PTHR43286:SF1">
    <property type="entry name" value="ENDONUCLEASE III-LIKE PROTEIN 1"/>
    <property type="match status" value="1"/>
</dbReference>
<dbReference type="Pfam" id="PF00730">
    <property type="entry name" value="HhH-GPD"/>
    <property type="match status" value="1"/>
</dbReference>
<dbReference type="GO" id="GO:0006285">
    <property type="term" value="P:base-excision repair, AP site formation"/>
    <property type="evidence" value="ECO:0000318"/>
    <property type="project" value="GO_Central"/>
</dbReference>
<dbReference type="GO" id="GO:0051539">
    <property type="term" value="F:4 iron, 4 sulfur cluster binding"/>
    <property type="evidence" value="ECO:0007669"/>
    <property type="project" value="UniProtKB-KW"/>
</dbReference>
<evidence type="ECO:0000256" key="9">
    <source>
        <dbReference type="ARBA" id="ARBA00023239"/>
    </source>
</evidence>
<evidence type="ECO:0000259" key="14">
    <source>
        <dbReference type="SMART" id="SM00478"/>
    </source>
</evidence>
<dbReference type="PANTHER" id="PTHR43286">
    <property type="entry name" value="ENDONUCLEASE III-LIKE PROTEIN 1"/>
    <property type="match status" value="1"/>
</dbReference>
<dbReference type="GO" id="GO:0005739">
    <property type="term" value="C:mitochondrion"/>
    <property type="evidence" value="ECO:0007669"/>
    <property type="project" value="UniProtKB-SubCell"/>
</dbReference>
<dbReference type="Proteomes" id="UP000001744">
    <property type="component" value="Unassembled WGS sequence"/>
</dbReference>
<dbReference type="InterPro" id="IPR000445">
    <property type="entry name" value="HhH_motif"/>
</dbReference>
<dbReference type="InterPro" id="IPR004036">
    <property type="entry name" value="Endonuclease-III-like_CS2"/>
</dbReference>
<dbReference type="FunFam" id="1.10.340.30:FF:000005">
    <property type="entry name" value="Endonuclease III-like protein 1"/>
    <property type="match status" value="1"/>
</dbReference>
<evidence type="ECO:0000256" key="5">
    <source>
        <dbReference type="ARBA" id="ARBA00022801"/>
    </source>
</evidence>
<dbReference type="GO" id="GO:0140078">
    <property type="term" value="F:class I DNA-(apurinic or apyrimidinic site) endonuclease activity"/>
    <property type="evidence" value="ECO:0007669"/>
    <property type="project" value="UniProtKB-EC"/>
</dbReference>
<dbReference type="GO" id="GO:0034042">
    <property type="term" value="F:5-formyluracil DNA N-glycosylase activity"/>
    <property type="evidence" value="ECO:0007669"/>
    <property type="project" value="EnsemblFungi"/>
</dbReference>
<evidence type="ECO:0000313" key="17">
    <source>
        <dbReference type="Proteomes" id="UP000001744"/>
    </source>
</evidence>
<evidence type="ECO:0000256" key="2">
    <source>
        <dbReference type="ARBA" id="ARBA00022485"/>
    </source>
</evidence>
<dbReference type="Pfam" id="PF00633">
    <property type="entry name" value="HHH"/>
    <property type="match status" value="1"/>
</dbReference>
<dbReference type="PROSITE" id="PS01155">
    <property type="entry name" value="ENDONUCLEASE_III_2"/>
    <property type="match status" value="1"/>
</dbReference>
<dbReference type="GO" id="GO:0003906">
    <property type="term" value="F:DNA-(apurinic or apyrimidinic site) endonuclease activity"/>
    <property type="evidence" value="ECO:0000318"/>
    <property type="project" value="GO_Central"/>
</dbReference>
<dbReference type="GeneID" id="7052240"/>
<dbReference type="GO" id="GO:0034039">
    <property type="term" value="F:8-oxo-7,8-dihydroguanine DNA N-glycosylase activity"/>
    <property type="evidence" value="ECO:0007669"/>
    <property type="project" value="EnsemblFungi"/>
</dbReference>
<dbReference type="InterPro" id="IPR030841">
    <property type="entry name" value="NTH1"/>
</dbReference>
<dbReference type="RefSeq" id="XP_002174859.1">
    <property type="nucleotide sequence ID" value="XM_002174823.2"/>
</dbReference>
<sequence>MAEFRLPAKLPCFRGWPRVDKSSSVGITNFYLTVEMVKKNGNVSRIEIKAEEPKNWREVYGQIKAMKSKIIAPVDNMGCHTLADRKDPKVFRLQTLVALMLSSQTKDTVLGPTMKNLKENMPKGLTVEGLEAIDEKELNILIEKVGFHNRKAMYLKKTAKILKEKYDGDIPDTIEGLMELPGVGPKMGYLCLGVAWNKIDGIGVDVHVHRISNLLGWVHTKTEEQTRLALQSWLPKELWLDVNHMLVGFGQMICLPRGRRCDICTLAENNLCPSAFTENSRISKQSKKGQAKDKRDLVADEDEDKDDKLTTRKTESPSLSPRDEKPAVLQEDERPARPRRAAFERSHYFSKKYLEDIEDLV</sequence>
<evidence type="ECO:0000256" key="6">
    <source>
        <dbReference type="ARBA" id="ARBA00023004"/>
    </source>
</evidence>
<dbReference type="HAMAP" id="MF_03183">
    <property type="entry name" value="Endonuclease_III_Nth"/>
    <property type="match status" value="1"/>
</dbReference>
<dbReference type="InterPro" id="IPR003265">
    <property type="entry name" value="HhH-GPD_domain"/>
</dbReference>
<dbReference type="GO" id="GO:0003677">
    <property type="term" value="F:DNA binding"/>
    <property type="evidence" value="ECO:0007669"/>
    <property type="project" value="UniProtKB-UniRule"/>
</dbReference>
<dbReference type="GO" id="GO:0000703">
    <property type="term" value="F:oxidized pyrimidine nucleobase lesion DNA N-glycosylase activity"/>
    <property type="evidence" value="ECO:0000318"/>
    <property type="project" value="GO_Central"/>
</dbReference>
<reference evidence="15 17" key="1">
    <citation type="journal article" date="2011" name="Science">
        <title>Comparative functional genomics of the fission yeasts.</title>
        <authorList>
            <person name="Rhind N."/>
            <person name="Chen Z."/>
            <person name="Yassour M."/>
            <person name="Thompson D.A."/>
            <person name="Haas B.J."/>
            <person name="Habib N."/>
            <person name="Wapinski I."/>
            <person name="Roy S."/>
            <person name="Lin M.F."/>
            <person name="Heiman D.I."/>
            <person name="Young S.K."/>
            <person name="Furuya K."/>
            <person name="Guo Y."/>
            <person name="Pidoux A."/>
            <person name="Chen H.M."/>
            <person name="Robbertse B."/>
            <person name="Goldberg J.M."/>
            <person name="Aoki K."/>
            <person name="Bayne E.H."/>
            <person name="Berlin A.M."/>
            <person name="Desjardins C.A."/>
            <person name="Dobbs E."/>
            <person name="Dukaj L."/>
            <person name="Fan L."/>
            <person name="FitzGerald M.G."/>
            <person name="French C."/>
            <person name="Gujja S."/>
            <person name="Hansen K."/>
            <person name="Keifenheim D."/>
            <person name="Levin J.Z."/>
            <person name="Mosher R.A."/>
            <person name="Mueller C.A."/>
            <person name="Pfiffner J."/>
            <person name="Priest M."/>
            <person name="Russ C."/>
            <person name="Smialowska A."/>
            <person name="Swoboda P."/>
            <person name="Sykes S.M."/>
            <person name="Vaughn M."/>
            <person name="Vengrova S."/>
            <person name="Yoder R."/>
            <person name="Zeng Q."/>
            <person name="Allshire R."/>
            <person name="Baulcombe D."/>
            <person name="Birren B.W."/>
            <person name="Brown W."/>
            <person name="Ekwall K."/>
            <person name="Kellis M."/>
            <person name="Leatherwood J."/>
            <person name="Levin H."/>
            <person name="Margalit H."/>
            <person name="Martienssen R."/>
            <person name="Nieduszynski C.A."/>
            <person name="Spatafora J.W."/>
            <person name="Friedman N."/>
            <person name="Dalgaard J.Z."/>
            <person name="Baumann P."/>
            <person name="Niki H."/>
            <person name="Regev A."/>
            <person name="Nusbaum C."/>
        </authorList>
    </citation>
    <scope>NUCLEOTIDE SEQUENCE [LARGE SCALE GENOMIC DNA]</scope>
    <source>
        <strain evidence="17">yFS275 / FY16936</strain>
    </source>
</reference>
<evidence type="ECO:0000256" key="4">
    <source>
        <dbReference type="ARBA" id="ARBA00022763"/>
    </source>
</evidence>
<dbReference type="HOGENOM" id="CLU_012862_4_2_1"/>
<keyword evidence="15" id="KW-0255">Endonuclease</keyword>
<evidence type="ECO:0000313" key="16">
    <source>
        <dbReference type="JaponicusDB" id="SJAG_03724"/>
    </source>
</evidence>
<keyword evidence="3" id="KW-0479">Metal-binding</keyword>
<dbReference type="InterPro" id="IPR011257">
    <property type="entry name" value="DNA_glycosylase"/>
</dbReference>
<keyword evidence="10 12" id="KW-0326">Glycosidase</keyword>
<comment type="function">
    <text evidence="12">Bifunctional DNA N-glycosylase with associated apurinic/apyrimidinic (AP) lyase function that catalyzes the first step in base excision repair (BER), the primary repair pathway for the repair of oxidative DNA damage. The DNA N-glycosylase activity releases the damaged DNA base from DNA by cleaving the N-glycosidic bond, leaving an AP site. The AP lyase activity cleaves the phosphodiester bond 3' to the AP site by a beta-elimination. Primarily recognizes and repairs oxidative base damage of pyrimidines.</text>
</comment>
<comment type="caution">
    <text evidence="12">Lacks conserved residue(s) required for the propagation of feature annotation.</text>
</comment>
<dbReference type="AlphaFoldDB" id="B6K2S6"/>
<dbReference type="EC" id="3.2.2.-" evidence="12"/>
<dbReference type="EC" id="4.2.99.18" evidence="12"/>
<gene>
    <name evidence="16" type="primary">nth1</name>
    <name evidence="12" type="synonym">NTH1</name>
    <name evidence="15" type="ORF">SJAG_03724</name>
</gene>
<dbReference type="EMBL" id="KE651167">
    <property type="protein sequence ID" value="EEB08566.1"/>
    <property type="molecule type" value="Genomic_DNA"/>
</dbReference>
<keyword evidence="7" id="KW-0411">Iron-sulfur</keyword>
<dbReference type="OrthoDB" id="2099276at2759"/>
<dbReference type="GO" id="GO:0005634">
    <property type="term" value="C:nucleus"/>
    <property type="evidence" value="ECO:0000318"/>
    <property type="project" value="GO_Central"/>
</dbReference>
<dbReference type="eggNOG" id="KOG1921">
    <property type="taxonomic scope" value="Eukaryota"/>
</dbReference>
<evidence type="ECO:0000256" key="13">
    <source>
        <dbReference type="SAM" id="MobiDB-lite"/>
    </source>
</evidence>
<keyword evidence="2" id="KW-0004">4Fe-4S</keyword>
<dbReference type="VEuPathDB" id="FungiDB:SJAG_03724"/>
<dbReference type="SMART" id="SM00478">
    <property type="entry name" value="ENDO3c"/>
    <property type="match status" value="1"/>
</dbReference>
<dbReference type="GO" id="GO:0034043">
    <property type="term" value="F:5-hydroxymethyluracil DNA N-glycosylase activity"/>
    <property type="evidence" value="ECO:0007669"/>
    <property type="project" value="EnsemblFungi"/>
</dbReference>
<keyword evidence="12" id="KW-0539">Nucleus</keyword>
<organism evidence="15 17">
    <name type="scientific">Schizosaccharomyces japonicus (strain yFS275 / FY16936)</name>
    <name type="common">Fission yeast</name>
    <dbReference type="NCBI Taxonomy" id="402676"/>
    <lineage>
        <taxon>Eukaryota</taxon>
        <taxon>Fungi</taxon>
        <taxon>Dikarya</taxon>
        <taxon>Ascomycota</taxon>
        <taxon>Taphrinomycotina</taxon>
        <taxon>Schizosaccharomycetes</taxon>
        <taxon>Schizosaccharomycetales</taxon>
        <taxon>Schizosaccharomycetaceae</taxon>
        <taxon>Schizosaccharomyces</taxon>
    </lineage>
</organism>
<keyword evidence="12" id="KW-0496">Mitochondrion</keyword>
<evidence type="ECO:0000256" key="10">
    <source>
        <dbReference type="ARBA" id="ARBA00023295"/>
    </source>
</evidence>
<protein>
    <recommendedName>
        <fullName evidence="12">Endonuclease III homolog</fullName>
        <ecNumber evidence="12">3.2.2.-</ecNumber>
        <ecNumber evidence="12">4.2.99.18</ecNumber>
    </recommendedName>
    <alternativeName>
        <fullName evidence="12">Bifunctional DNA N-glycosylase/DNA-(apurinic or apyrimidinic site) lyase</fullName>
        <shortName evidence="12">DNA glycosylase/AP lyase</shortName>
    </alternativeName>
</protein>
<dbReference type="GO" id="GO:0046872">
    <property type="term" value="F:metal ion binding"/>
    <property type="evidence" value="ECO:0007669"/>
    <property type="project" value="UniProtKB-KW"/>
</dbReference>
<comment type="similarity">
    <text evidence="1 12">Belongs to the Nth/MutY family.</text>
</comment>
<feature type="region of interest" description="Disordered" evidence="13">
    <location>
        <begin position="282"/>
        <end position="342"/>
    </location>
</feature>
<comment type="subcellular location">
    <subcellularLocation>
        <location evidence="12">Nucleus</location>
    </subcellularLocation>
    <subcellularLocation>
        <location evidence="12">Mitochondrion</location>
    </subcellularLocation>
</comment>
<proteinExistence type="inferred from homology"/>
<evidence type="ECO:0000256" key="11">
    <source>
        <dbReference type="ARBA" id="ARBA00044632"/>
    </source>
</evidence>
<dbReference type="Gene3D" id="1.10.1670.10">
    <property type="entry name" value="Helix-hairpin-Helix base-excision DNA repair enzymes (C-terminal)"/>
    <property type="match status" value="1"/>
</dbReference>
<keyword evidence="9 12" id="KW-0456">Lyase</keyword>
<keyword evidence="5 12" id="KW-0378">Hydrolase</keyword>
<keyword evidence="17" id="KW-1185">Reference proteome</keyword>
<dbReference type="InterPro" id="IPR023170">
    <property type="entry name" value="HhH_base_excis_C"/>
</dbReference>
<feature type="domain" description="HhH-GPD" evidence="14">
    <location>
        <begin position="101"/>
        <end position="252"/>
    </location>
</feature>
<dbReference type="JaponicusDB" id="SJAG_03724">
    <property type="gene designation" value="nth1"/>
</dbReference>
<dbReference type="STRING" id="402676.B6K2S6"/>
<dbReference type="OMA" id="RVRTMNR"/>
<name>B6K2S6_SCHJY</name>
<dbReference type="Gene3D" id="1.10.340.30">
    <property type="entry name" value="Hypothetical protein, domain 2"/>
    <property type="match status" value="1"/>
</dbReference>
<evidence type="ECO:0000256" key="1">
    <source>
        <dbReference type="ARBA" id="ARBA00008343"/>
    </source>
</evidence>
<keyword evidence="8 12" id="KW-0234">DNA repair</keyword>
<dbReference type="GO" id="GO:0006289">
    <property type="term" value="P:nucleotide-excision repair"/>
    <property type="evidence" value="ECO:0000318"/>
    <property type="project" value="GO_Central"/>
</dbReference>